<evidence type="ECO:0000313" key="4">
    <source>
        <dbReference type="EMBL" id="RXJ84409.1"/>
    </source>
</evidence>
<reference evidence="4 5" key="1">
    <citation type="submission" date="2017-10" db="EMBL/GenBank/DDBJ databases">
        <title>Genomics of the genus Arcobacter.</title>
        <authorList>
            <person name="Perez-Cataluna A."/>
            <person name="Figueras M.J."/>
        </authorList>
    </citation>
    <scope>NUCLEOTIDE SEQUENCE [LARGE SCALE GENOMIC DNA]</scope>
    <source>
        <strain evidence="4 5">F26</strain>
    </source>
</reference>
<dbReference type="PANTHER" id="PTHR41786">
    <property type="entry name" value="MOTILITY ACCESSORY FACTOR MAF"/>
    <property type="match status" value="1"/>
</dbReference>
<dbReference type="InterPro" id="IPR002826">
    <property type="entry name" value="MptE-like"/>
</dbReference>
<accession>A0A4Q0ZDP9</accession>
<gene>
    <name evidence="4" type="ORF">CRU90_05940</name>
</gene>
<dbReference type="RefSeq" id="WP_128986365.1">
    <property type="nucleotide sequence ID" value="NZ_PDJZ01000005.1"/>
</dbReference>
<evidence type="ECO:0000259" key="2">
    <source>
        <dbReference type="Pfam" id="PF01973"/>
    </source>
</evidence>
<dbReference type="PANTHER" id="PTHR41786:SF1">
    <property type="entry name" value="6-HYDROXYMETHYLPTERIN DIPHOSPHOKINASE MPTE-LIKE DOMAIN-CONTAINING PROTEIN"/>
    <property type="match status" value="1"/>
</dbReference>
<proteinExistence type="predicted"/>
<protein>
    <recommendedName>
        <fullName evidence="6">Motility accessory factor</fullName>
    </recommendedName>
</protein>
<dbReference type="EMBL" id="PDJZ01000005">
    <property type="protein sequence ID" value="RXJ84409.1"/>
    <property type="molecule type" value="Genomic_DNA"/>
</dbReference>
<dbReference type="OrthoDB" id="5291305at2"/>
<organism evidence="4 5">
    <name type="scientific">Arcobacter cloacae</name>
    <dbReference type="NCBI Taxonomy" id="1054034"/>
    <lineage>
        <taxon>Bacteria</taxon>
        <taxon>Pseudomonadati</taxon>
        <taxon>Campylobacterota</taxon>
        <taxon>Epsilonproteobacteria</taxon>
        <taxon>Campylobacterales</taxon>
        <taxon>Arcobacteraceae</taxon>
        <taxon>Arcobacter</taxon>
    </lineage>
</organism>
<evidence type="ECO:0000259" key="3">
    <source>
        <dbReference type="Pfam" id="PF20157"/>
    </source>
</evidence>
<evidence type="ECO:0000256" key="1">
    <source>
        <dbReference type="SAM" id="Coils"/>
    </source>
</evidence>
<evidence type="ECO:0008006" key="6">
    <source>
        <dbReference type="Google" id="ProtNLM"/>
    </source>
</evidence>
<sequence>MTESQAEEILQNTLIQQYISNLQFLKEKDFELFNKINLLSNMIDEGIYQERFALEFIKENGEFDILNLETNEYFYARNAKLINHHLLKNADFSKKFTFSNFIDNLYLKRDKDIEISDSIYKVLDNVSLNNMSEFTTIWGDGYEDNKEFLEIDKYFFFGNYLGTHLKEFQLKMKFKCCFIYEPNLEIFRLSLFITDYKSLNDKSEIIFSIMDEDKDFIEKVNAFLSSIYIYSNYNIKNCQIIEVKQDLIHKIFNELYISNNATYDYAKMLYINYFLTTKHINKYKILTTRNKSINFSISDDKPVLLIAAGPSLGKNIKWIKENQNKFVIVAIGAVYKKLFDNDIIPDIVTTVDPQYKVLDTTHFNEEDVKLLKDTIVLASINTPTKILSRFNQDKLYLFEIGDSFKNNSMAYSGLSIGETTLFILLDMGIKSIYLIGTDLAFDEKSGLSHFEGYVNKKNDFQSDTSKFDEVLSTGKSSVKEFIQVKGNKKEKVVTNRMFALSINQYVRIINHFKKENQKIYNLCEDGAYIEGTIVENNLNINLNEEFSKKFLFENFEKISEFGLTSLEQKEVDKNLLKVKKVIKVLNEEFLKNNSSNLLEFNNKIVSFIKVANKNVDKIFIKIILSYFNFVIPYIYYSLNDAKLESKLKKNNLKQTEKILNKQLKNLIEIYESYLLEIKKG</sequence>
<dbReference type="Proteomes" id="UP000290870">
    <property type="component" value="Unassembled WGS sequence"/>
</dbReference>
<keyword evidence="1" id="KW-0175">Coiled coil</keyword>
<evidence type="ECO:0000313" key="5">
    <source>
        <dbReference type="Proteomes" id="UP000290870"/>
    </source>
</evidence>
<feature type="domain" description="6-hydroxymethylpterin diphosphokinase MptE-like" evidence="2">
    <location>
        <begin position="294"/>
        <end position="443"/>
    </location>
</feature>
<dbReference type="AlphaFoldDB" id="A0A4Q0ZDP9"/>
<feature type="coiled-coil region" evidence="1">
    <location>
        <begin position="638"/>
        <end position="669"/>
    </location>
</feature>
<feature type="domain" description="Glycosyltransferase Maf N-terminal" evidence="3">
    <location>
        <begin position="18"/>
        <end position="229"/>
    </location>
</feature>
<dbReference type="InterPro" id="IPR045376">
    <property type="entry name" value="Maf_N"/>
</dbReference>
<dbReference type="Pfam" id="PF20157">
    <property type="entry name" value="Maf_flag10_N"/>
    <property type="match status" value="1"/>
</dbReference>
<name>A0A4Q0ZDP9_9BACT</name>
<dbReference type="Pfam" id="PF01973">
    <property type="entry name" value="MptE-like"/>
    <property type="match status" value="1"/>
</dbReference>
<comment type="caution">
    <text evidence="4">The sequence shown here is derived from an EMBL/GenBank/DDBJ whole genome shotgun (WGS) entry which is preliminary data.</text>
</comment>